<evidence type="ECO:0000313" key="4">
    <source>
        <dbReference type="Proteomes" id="UP000824049"/>
    </source>
</evidence>
<feature type="domain" description="Calcineurin-like phosphoesterase" evidence="2">
    <location>
        <begin position="50"/>
        <end position="214"/>
    </location>
</feature>
<dbReference type="Pfam" id="PF00149">
    <property type="entry name" value="Metallophos"/>
    <property type="match status" value="1"/>
</dbReference>
<organism evidence="3 4">
    <name type="scientific">Candidatus Anaerobutyricum stercoris</name>
    <dbReference type="NCBI Taxonomy" id="2838457"/>
    <lineage>
        <taxon>Bacteria</taxon>
        <taxon>Bacillati</taxon>
        <taxon>Bacillota</taxon>
        <taxon>Clostridia</taxon>
        <taxon>Lachnospirales</taxon>
        <taxon>Lachnospiraceae</taxon>
        <taxon>Anaerobutyricum</taxon>
    </lineage>
</organism>
<evidence type="ECO:0000313" key="3">
    <source>
        <dbReference type="EMBL" id="HIZ38615.1"/>
    </source>
</evidence>
<dbReference type="GO" id="GO:0009245">
    <property type="term" value="P:lipid A biosynthetic process"/>
    <property type="evidence" value="ECO:0007669"/>
    <property type="project" value="TreeGrafter"/>
</dbReference>
<comment type="caution">
    <text evidence="3">The sequence shown here is derived from an EMBL/GenBank/DDBJ whole genome shotgun (WGS) entry which is preliminary data.</text>
</comment>
<dbReference type="PROSITE" id="PS51257">
    <property type="entry name" value="PROKAR_LIPOPROTEIN"/>
    <property type="match status" value="1"/>
</dbReference>
<evidence type="ECO:0000256" key="1">
    <source>
        <dbReference type="SAM" id="Phobius"/>
    </source>
</evidence>
<feature type="transmembrane region" description="Helical" evidence="1">
    <location>
        <begin position="6"/>
        <end position="26"/>
    </location>
</feature>
<keyword evidence="1" id="KW-1133">Transmembrane helix</keyword>
<dbReference type="GO" id="GO:0008758">
    <property type="term" value="F:UDP-2,3-diacylglucosamine hydrolase activity"/>
    <property type="evidence" value="ECO:0007669"/>
    <property type="project" value="TreeGrafter"/>
</dbReference>
<dbReference type="EMBL" id="DXBR01000020">
    <property type="protein sequence ID" value="HIZ38615.1"/>
    <property type="molecule type" value="Genomic_DNA"/>
</dbReference>
<evidence type="ECO:0000259" key="2">
    <source>
        <dbReference type="Pfam" id="PF00149"/>
    </source>
</evidence>
<dbReference type="PANTHER" id="PTHR31302:SF25">
    <property type="entry name" value="PHOSPHOESTERASE"/>
    <property type="match status" value="1"/>
</dbReference>
<keyword evidence="1" id="KW-0812">Transmembrane</keyword>
<dbReference type="InterPro" id="IPR004843">
    <property type="entry name" value="Calcineurin-like_PHP"/>
</dbReference>
<name>A0A9D2J6A0_9FIRM</name>
<gene>
    <name evidence="3" type="ORF">H9968_01635</name>
</gene>
<reference evidence="3" key="2">
    <citation type="submission" date="2021-04" db="EMBL/GenBank/DDBJ databases">
        <authorList>
            <person name="Gilroy R."/>
        </authorList>
    </citation>
    <scope>NUCLEOTIDE SEQUENCE</scope>
    <source>
        <strain evidence="3">CHK179-28034</strain>
    </source>
</reference>
<reference evidence="3" key="1">
    <citation type="journal article" date="2021" name="PeerJ">
        <title>Extensive microbial diversity within the chicken gut microbiome revealed by metagenomics and culture.</title>
        <authorList>
            <person name="Gilroy R."/>
            <person name="Ravi A."/>
            <person name="Getino M."/>
            <person name="Pursley I."/>
            <person name="Horton D.L."/>
            <person name="Alikhan N.F."/>
            <person name="Baker D."/>
            <person name="Gharbi K."/>
            <person name="Hall N."/>
            <person name="Watson M."/>
            <person name="Adriaenssens E.M."/>
            <person name="Foster-Nyarko E."/>
            <person name="Jarju S."/>
            <person name="Secka A."/>
            <person name="Antonio M."/>
            <person name="Oren A."/>
            <person name="Chaudhuri R.R."/>
            <person name="La Ragione R."/>
            <person name="Hildebrand F."/>
            <person name="Pallen M.J."/>
        </authorList>
    </citation>
    <scope>NUCLEOTIDE SEQUENCE</scope>
    <source>
        <strain evidence="3">CHK179-28034</strain>
    </source>
</reference>
<dbReference type="Proteomes" id="UP000824049">
    <property type="component" value="Unassembled WGS sequence"/>
</dbReference>
<dbReference type="InterPro" id="IPR051158">
    <property type="entry name" value="Metallophosphoesterase_sf"/>
</dbReference>
<dbReference type="PANTHER" id="PTHR31302">
    <property type="entry name" value="TRANSMEMBRANE PROTEIN WITH METALLOPHOSPHOESTERASE DOMAIN-RELATED"/>
    <property type="match status" value="1"/>
</dbReference>
<sequence length="283" mass="31643">MKFIKGFFIFVIILILAAAGCIFYAFRIEPFRLAVKEYAFGEDKEEASELKVVQFSDLHIKEDFTEKNLKKVVDKINAQTPDVVIFTGDLYDNYAVYHDDAAVIRRLSDIKAGRAKLAVWGNRDYGGGAARQYENIMEQAGFTLLRNENWYVTADNGRKVLFTGLDDSIFGEPSMPEDTKIYESDFEVLLMHEPDTVKDYADDGYEAALGGHSHGGQINVPFLPFVNKMAVSATNLASEYSGGMYELSEDGSSKLYVNTGIGTTHISARFGVTPEITVFHIYL</sequence>
<dbReference type="CDD" id="cd07385">
    <property type="entry name" value="MPP_YkuE_C"/>
    <property type="match status" value="1"/>
</dbReference>
<dbReference type="GO" id="GO:0016020">
    <property type="term" value="C:membrane"/>
    <property type="evidence" value="ECO:0007669"/>
    <property type="project" value="GOC"/>
</dbReference>
<dbReference type="SUPFAM" id="SSF56300">
    <property type="entry name" value="Metallo-dependent phosphatases"/>
    <property type="match status" value="1"/>
</dbReference>
<accession>A0A9D2J6A0</accession>
<protein>
    <submittedName>
        <fullName evidence="3">Metallophosphoesterase</fullName>
    </submittedName>
</protein>
<dbReference type="InterPro" id="IPR029052">
    <property type="entry name" value="Metallo-depent_PP-like"/>
</dbReference>
<dbReference type="Gene3D" id="3.60.21.10">
    <property type="match status" value="1"/>
</dbReference>
<proteinExistence type="predicted"/>
<dbReference type="AlphaFoldDB" id="A0A9D2J6A0"/>
<keyword evidence="1" id="KW-0472">Membrane</keyword>